<gene>
    <name evidence="3" type="ORF">PV05_02447</name>
</gene>
<dbReference type="Proteomes" id="UP000054342">
    <property type="component" value="Unassembled WGS sequence"/>
</dbReference>
<name>A0A0D2BZK4_9EURO</name>
<keyword evidence="4" id="KW-1185">Reference proteome</keyword>
<keyword evidence="1" id="KW-0175">Coiled coil</keyword>
<organism evidence="3 4">
    <name type="scientific">Exophiala xenobiotica</name>
    <dbReference type="NCBI Taxonomy" id="348802"/>
    <lineage>
        <taxon>Eukaryota</taxon>
        <taxon>Fungi</taxon>
        <taxon>Dikarya</taxon>
        <taxon>Ascomycota</taxon>
        <taxon>Pezizomycotina</taxon>
        <taxon>Eurotiomycetes</taxon>
        <taxon>Chaetothyriomycetidae</taxon>
        <taxon>Chaetothyriales</taxon>
        <taxon>Herpotrichiellaceae</taxon>
        <taxon>Exophiala</taxon>
    </lineage>
</organism>
<dbReference type="GeneID" id="25324355"/>
<feature type="region of interest" description="Disordered" evidence="2">
    <location>
        <begin position="256"/>
        <end position="297"/>
    </location>
</feature>
<reference evidence="3 4" key="1">
    <citation type="submission" date="2015-01" db="EMBL/GenBank/DDBJ databases">
        <title>The Genome Sequence of Exophiala xenobiotica CBS118157.</title>
        <authorList>
            <consortium name="The Broad Institute Genomics Platform"/>
            <person name="Cuomo C."/>
            <person name="de Hoog S."/>
            <person name="Gorbushina A."/>
            <person name="Stielow B."/>
            <person name="Teixiera M."/>
            <person name="Abouelleil A."/>
            <person name="Chapman S.B."/>
            <person name="Priest M."/>
            <person name="Young S.K."/>
            <person name="Wortman J."/>
            <person name="Nusbaum C."/>
            <person name="Birren B."/>
        </authorList>
    </citation>
    <scope>NUCLEOTIDE SEQUENCE [LARGE SCALE GENOMIC DNA]</scope>
    <source>
        <strain evidence="3 4">CBS 118157</strain>
    </source>
</reference>
<protein>
    <submittedName>
        <fullName evidence="3">Uncharacterized protein</fullName>
    </submittedName>
</protein>
<dbReference type="OrthoDB" id="3799467at2759"/>
<dbReference type="HOGENOM" id="CLU_937004_0_0_1"/>
<accession>A0A0D2BZK4</accession>
<feature type="coiled-coil region" evidence="1">
    <location>
        <begin position="139"/>
        <end position="179"/>
    </location>
</feature>
<evidence type="ECO:0000256" key="1">
    <source>
        <dbReference type="SAM" id="Coils"/>
    </source>
</evidence>
<dbReference type="AlphaFoldDB" id="A0A0D2BZK4"/>
<dbReference type="EMBL" id="KN847318">
    <property type="protein sequence ID" value="KIW57891.1"/>
    <property type="molecule type" value="Genomic_DNA"/>
</dbReference>
<proteinExistence type="predicted"/>
<dbReference type="RefSeq" id="XP_013318475.1">
    <property type="nucleotide sequence ID" value="XM_013463021.1"/>
</dbReference>
<evidence type="ECO:0000313" key="3">
    <source>
        <dbReference type="EMBL" id="KIW57891.1"/>
    </source>
</evidence>
<evidence type="ECO:0000313" key="4">
    <source>
        <dbReference type="Proteomes" id="UP000054342"/>
    </source>
</evidence>
<evidence type="ECO:0000256" key="2">
    <source>
        <dbReference type="SAM" id="MobiDB-lite"/>
    </source>
</evidence>
<sequence length="297" mass="34579">MHFDFQINTRLRFITPRCPLFTNFSKPAEYRYESTTGQRLPVDHYSVCLFGDCPVAYLPKQSTIDFDEAIKTFYKAAKQKELHNPFFLPSDQILENDSLYPTRMAAFKKRRELADDRRTMRRETLERKRERRIAEDRSIEIKEANLQDLKRQKADQTQIAAAVNELEEARRKFQTHREQFGPPQPCDDVSEAEEEEEVPVPATIVPAPKPPSVRRPELYDYVHHEQAILVRPRHNIVEPMHGGGGIVIRHKVRKRVRKGGTGRGGIEVVVERRKEQEQSPSRSPRSGSAKFNTWLFT</sequence>
<feature type="compositionally biased region" description="Polar residues" evidence="2">
    <location>
        <begin position="279"/>
        <end position="297"/>
    </location>
</feature>